<name>A0ABP8MTK4_9BACT</name>
<feature type="transmembrane region" description="Helical" evidence="1">
    <location>
        <begin position="12"/>
        <end position="29"/>
    </location>
</feature>
<keyword evidence="3" id="KW-1185">Reference proteome</keyword>
<accession>A0ABP8MTK4</accession>
<sequence>MNIYRITRRHRAVAYLLFFVVVVGILLYADEGACRIDLPRLQPEERRLLLLECACLWAGLLTADHFLRVVRYRMLLALLPGMVIGLVYTGVILLFLFGITALLN</sequence>
<evidence type="ECO:0000256" key="1">
    <source>
        <dbReference type="SAM" id="Phobius"/>
    </source>
</evidence>
<keyword evidence="1" id="KW-0812">Transmembrane</keyword>
<protein>
    <submittedName>
        <fullName evidence="2">Uncharacterized protein</fullName>
    </submittedName>
</protein>
<evidence type="ECO:0000313" key="3">
    <source>
        <dbReference type="Proteomes" id="UP001501410"/>
    </source>
</evidence>
<keyword evidence="1" id="KW-1133">Transmembrane helix</keyword>
<comment type="caution">
    <text evidence="2">The sequence shown here is derived from an EMBL/GenBank/DDBJ whole genome shotgun (WGS) entry which is preliminary data.</text>
</comment>
<feature type="transmembrane region" description="Helical" evidence="1">
    <location>
        <begin position="74"/>
        <end position="103"/>
    </location>
</feature>
<reference evidence="3" key="1">
    <citation type="journal article" date="2019" name="Int. J. Syst. Evol. Microbiol.">
        <title>The Global Catalogue of Microorganisms (GCM) 10K type strain sequencing project: providing services to taxonomists for standard genome sequencing and annotation.</title>
        <authorList>
            <consortium name="The Broad Institute Genomics Platform"/>
            <consortium name="The Broad Institute Genome Sequencing Center for Infectious Disease"/>
            <person name="Wu L."/>
            <person name="Ma J."/>
        </authorList>
    </citation>
    <scope>NUCLEOTIDE SEQUENCE [LARGE SCALE GENOMIC DNA]</scope>
    <source>
        <strain evidence="3">JCM 31921</strain>
    </source>
</reference>
<gene>
    <name evidence="2" type="ORF">GCM10023092_17350</name>
</gene>
<dbReference type="Proteomes" id="UP001501410">
    <property type="component" value="Unassembled WGS sequence"/>
</dbReference>
<dbReference type="EMBL" id="BAABEZ010000022">
    <property type="protein sequence ID" value="GAA4454792.1"/>
    <property type="molecule type" value="Genomic_DNA"/>
</dbReference>
<keyword evidence="1" id="KW-0472">Membrane</keyword>
<evidence type="ECO:0000313" key="2">
    <source>
        <dbReference type="EMBL" id="GAA4454792.1"/>
    </source>
</evidence>
<dbReference type="RefSeq" id="WP_344825499.1">
    <property type="nucleotide sequence ID" value="NZ_BAABEZ010000022.1"/>
</dbReference>
<proteinExistence type="predicted"/>
<organism evidence="2 3">
    <name type="scientific">Rurimicrobium arvi</name>
    <dbReference type="NCBI Taxonomy" id="2049916"/>
    <lineage>
        <taxon>Bacteria</taxon>
        <taxon>Pseudomonadati</taxon>
        <taxon>Bacteroidota</taxon>
        <taxon>Chitinophagia</taxon>
        <taxon>Chitinophagales</taxon>
        <taxon>Chitinophagaceae</taxon>
        <taxon>Rurimicrobium</taxon>
    </lineage>
</organism>